<evidence type="ECO:0000259" key="1">
    <source>
        <dbReference type="PROSITE" id="PS50075"/>
    </source>
</evidence>
<dbReference type="PROSITE" id="PS50075">
    <property type="entry name" value="CARRIER"/>
    <property type="match status" value="1"/>
</dbReference>
<evidence type="ECO:0000313" key="2">
    <source>
        <dbReference type="EMBL" id="UWZ81921.1"/>
    </source>
</evidence>
<dbReference type="Gene3D" id="1.10.1200.10">
    <property type="entry name" value="ACP-like"/>
    <property type="match status" value="1"/>
</dbReference>
<name>A0A9J7BHC5_9BACT</name>
<feature type="domain" description="Carrier" evidence="1">
    <location>
        <begin position="5"/>
        <end position="82"/>
    </location>
</feature>
<dbReference type="InterPro" id="IPR036736">
    <property type="entry name" value="ACP-like_sf"/>
</dbReference>
<dbReference type="AlphaFoldDB" id="A0A9J7BHC5"/>
<protein>
    <submittedName>
        <fullName evidence="2">Acyl carrier protein</fullName>
    </submittedName>
</protein>
<accession>A0A9J7BHC5</accession>
<sequence>MQLTQIDQDVEDFVVKNFLFGQQDGLTPDESLLERGVLDSTGVLELIAFLEEHYAIKVEDDDVTPDNLDSVARISDFVSRKLGYSG</sequence>
<evidence type="ECO:0000313" key="3">
    <source>
        <dbReference type="Proteomes" id="UP001059380"/>
    </source>
</evidence>
<gene>
    <name evidence="2" type="ORF">MOP44_15185</name>
</gene>
<keyword evidence="3" id="KW-1185">Reference proteome</keyword>
<proteinExistence type="predicted"/>
<reference evidence="2" key="1">
    <citation type="submission" date="2021-04" db="EMBL/GenBank/DDBJ databases">
        <title>Phylogenetic analysis of Acidobacteriaceae.</title>
        <authorList>
            <person name="Qiu L."/>
            <person name="Zhang Q."/>
        </authorList>
    </citation>
    <scope>NUCLEOTIDE SEQUENCE</scope>
    <source>
        <strain evidence="2">DSM 25168</strain>
    </source>
</reference>
<dbReference type="Proteomes" id="UP001059380">
    <property type="component" value="Chromosome"/>
</dbReference>
<dbReference type="EMBL" id="CP093313">
    <property type="protein sequence ID" value="UWZ81921.1"/>
    <property type="molecule type" value="Genomic_DNA"/>
</dbReference>
<dbReference type="SUPFAM" id="SSF47336">
    <property type="entry name" value="ACP-like"/>
    <property type="match status" value="1"/>
</dbReference>
<dbReference type="KEGG" id="orp:MOP44_15185"/>
<dbReference type="Pfam" id="PF00550">
    <property type="entry name" value="PP-binding"/>
    <property type="match status" value="1"/>
</dbReference>
<dbReference type="RefSeq" id="WP_260790898.1">
    <property type="nucleotide sequence ID" value="NZ_CP093313.1"/>
</dbReference>
<organism evidence="2 3">
    <name type="scientific">Occallatibacter riparius</name>
    <dbReference type="NCBI Taxonomy" id="1002689"/>
    <lineage>
        <taxon>Bacteria</taxon>
        <taxon>Pseudomonadati</taxon>
        <taxon>Acidobacteriota</taxon>
        <taxon>Terriglobia</taxon>
        <taxon>Terriglobales</taxon>
        <taxon>Acidobacteriaceae</taxon>
        <taxon>Occallatibacter</taxon>
    </lineage>
</organism>
<dbReference type="InterPro" id="IPR009081">
    <property type="entry name" value="PP-bd_ACP"/>
</dbReference>